<feature type="domain" description="Reverse transcriptase Ty1/copia-type" evidence="1">
    <location>
        <begin position="6"/>
        <end position="140"/>
    </location>
</feature>
<protein>
    <submittedName>
        <fullName evidence="2">Copia protein</fullName>
    </submittedName>
</protein>
<dbReference type="CDD" id="cd09272">
    <property type="entry name" value="RNase_HI_RT_Ty1"/>
    <property type="match status" value="1"/>
</dbReference>
<name>A0A194QQ21_PAPMA</name>
<dbReference type="InterPro" id="IPR043502">
    <property type="entry name" value="DNA/RNA_pol_sf"/>
</dbReference>
<proteinExistence type="predicted"/>
<dbReference type="Pfam" id="PF07727">
    <property type="entry name" value="RVT_2"/>
    <property type="match status" value="1"/>
</dbReference>
<accession>A0A194QQ21</accession>
<gene>
    <name evidence="2" type="ORF">RR48_11148</name>
</gene>
<reference evidence="2 3" key="1">
    <citation type="journal article" date="2015" name="Nat. Commun.">
        <title>Outbred genome sequencing and CRISPR/Cas9 gene editing in butterflies.</title>
        <authorList>
            <person name="Li X."/>
            <person name="Fan D."/>
            <person name="Zhang W."/>
            <person name="Liu G."/>
            <person name="Zhang L."/>
            <person name="Zhao L."/>
            <person name="Fang X."/>
            <person name="Chen L."/>
            <person name="Dong Y."/>
            <person name="Chen Y."/>
            <person name="Ding Y."/>
            <person name="Zhao R."/>
            <person name="Feng M."/>
            <person name="Zhu Y."/>
            <person name="Feng Y."/>
            <person name="Jiang X."/>
            <person name="Zhu D."/>
            <person name="Xiang H."/>
            <person name="Feng X."/>
            <person name="Li S."/>
            <person name="Wang J."/>
            <person name="Zhang G."/>
            <person name="Kronforst M.R."/>
            <person name="Wang W."/>
        </authorList>
    </citation>
    <scope>NUCLEOTIDE SEQUENCE [LARGE SCALE GENOMIC DNA]</scope>
    <source>
        <strain evidence="2">Ya'a_city_454_Pm</strain>
        <tissue evidence="2">Whole body</tissue>
    </source>
</reference>
<dbReference type="GO" id="GO:0071897">
    <property type="term" value="P:DNA biosynthetic process"/>
    <property type="evidence" value="ECO:0007669"/>
    <property type="project" value="UniProtKB-ARBA"/>
</dbReference>
<dbReference type="SUPFAM" id="SSF56672">
    <property type="entry name" value="DNA/RNA polymerases"/>
    <property type="match status" value="1"/>
</dbReference>
<dbReference type="PANTHER" id="PTHR11439">
    <property type="entry name" value="GAG-POL-RELATED RETROTRANSPOSON"/>
    <property type="match status" value="1"/>
</dbReference>
<evidence type="ECO:0000313" key="2">
    <source>
        <dbReference type="EMBL" id="KPJ07592.1"/>
    </source>
</evidence>
<dbReference type="EMBL" id="KQ461181">
    <property type="protein sequence ID" value="KPJ07592.1"/>
    <property type="molecule type" value="Genomic_DNA"/>
</dbReference>
<dbReference type="InParanoid" id="A0A194QQ21"/>
<dbReference type="Proteomes" id="UP000053240">
    <property type="component" value="Unassembled WGS sequence"/>
</dbReference>
<dbReference type="InterPro" id="IPR013103">
    <property type="entry name" value="RVT_2"/>
</dbReference>
<dbReference type="PANTHER" id="PTHR11439:SF483">
    <property type="entry name" value="PEPTIDE SYNTHASE GLIP-LIKE, PUTATIVE (AFU_ORTHOLOGUE AFUA_3G12920)-RELATED"/>
    <property type="match status" value="1"/>
</dbReference>
<keyword evidence="3" id="KW-1185">Reference proteome</keyword>
<evidence type="ECO:0000259" key="1">
    <source>
        <dbReference type="Pfam" id="PF07727"/>
    </source>
</evidence>
<organism evidence="2 3">
    <name type="scientific">Papilio machaon</name>
    <name type="common">Old World swallowtail butterfly</name>
    <dbReference type="NCBI Taxonomy" id="76193"/>
    <lineage>
        <taxon>Eukaryota</taxon>
        <taxon>Metazoa</taxon>
        <taxon>Ecdysozoa</taxon>
        <taxon>Arthropoda</taxon>
        <taxon>Hexapoda</taxon>
        <taxon>Insecta</taxon>
        <taxon>Pterygota</taxon>
        <taxon>Neoptera</taxon>
        <taxon>Endopterygota</taxon>
        <taxon>Lepidoptera</taxon>
        <taxon>Glossata</taxon>
        <taxon>Ditrysia</taxon>
        <taxon>Papilionoidea</taxon>
        <taxon>Papilionidae</taxon>
        <taxon>Papilioninae</taxon>
        <taxon>Papilio</taxon>
    </lineage>
</organism>
<sequence>MYGSGKEVCRLRKSLYGLKQASRQWNKKLSHTLKGMGLLQNRLDPCIFYKIVDEKNMFFLAVYVDDIIIFTNNLESKTYFKKELQKQFKIKDLGDINYCIGIHVQRDRKNGIIYLDQKKYIQEVLYKYGMSDCKSVKTPMDTNVTFEHDTLDKSSTLSDVPYQEIVGCLLYISQITRPDISFVIGMLSKYNNKPEMSHWIALKRVMRYLKGTEGYKLTYKCNSGENMSHGYCDADWASSEDDRRSCTGYTFLFQGGAISWNSKRQPTVALSTTEAEYMSLSSCIQEALWLKQFQESFWPVLENEPMIIYSDNQSSIKLSGTDGHHPRTKHIDVRHHFIRDKVAAGAIDVQYIQSDMMVADALTKATPYPKLIYCASKMGLIYV</sequence>
<dbReference type="STRING" id="76193.A0A194QQ21"/>
<dbReference type="AlphaFoldDB" id="A0A194QQ21"/>
<evidence type="ECO:0000313" key="3">
    <source>
        <dbReference type="Proteomes" id="UP000053240"/>
    </source>
</evidence>